<dbReference type="InterPro" id="IPR010106">
    <property type="entry name" value="RpnA"/>
</dbReference>
<evidence type="ECO:0008006" key="3">
    <source>
        <dbReference type="Google" id="ProtNLM"/>
    </source>
</evidence>
<dbReference type="Pfam" id="PF12784">
    <property type="entry name" value="PDDEXK_2"/>
    <property type="match status" value="1"/>
</dbReference>
<organism evidence="1 2">
    <name type="scientific">Brachyspira intermedia (strain ATCC 51140 / PWS/A)</name>
    <name type="common">Serpulina intermedia</name>
    <dbReference type="NCBI Taxonomy" id="1045858"/>
    <lineage>
        <taxon>Bacteria</taxon>
        <taxon>Pseudomonadati</taxon>
        <taxon>Spirochaetota</taxon>
        <taxon>Spirochaetia</taxon>
        <taxon>Brachyspirales</taxon>
        <taxon>Brachyspiraceae</taxon>
        <taxon>Brachyspira</taxon>
    </lineage>
</organism>
<dbReference type="KEGG" id="bip:Bint_1085"/>
<dbReference type="Proteomes" id="UP000008522">
    <property type="component" value="Chromosome"/>
</dbReference>
<keyword evidence="2" id="KW-1185">Reference proteome</keyword>
<sequence>MRRNLNAVKTFNPLNDYFIRYLFTDKGSSESILLDFINSIMINANMKTFRSVEILTPSPKAGSRLNLKKNKNLKETIAPKVARKVDRCRRRLDVKCITQNGSVVIIEIQLQGNSRFPERILYYWAANYSKLLKHGERYDELTPVISINLLNFNLDKSKNIHSCYMLYEMNNKKLLTDHLQIHIIELKKFKKNILTKDLNCWLKMFTSKNLEASMSEIVKEKPIMEEVQKKYNNFVKSKLMMMEYEKKEAYLYGNQIMLDEERRLGKEEGIKEGIERGIEQGIEQGEKNKAISIARSLKKSGLDNKFISENTGLTIEEIEKL</sequence>
<dbReference type="RefSeq" id="WP_014487543.1">
    <property type="nucleotide sequence ID" value="NC_017243.1"/>
</dbReference>
<dbReference type="eggNOG" id="COG5464">
    <property type="taxonomic scope" value="Bacteria"/>
</dbReference>
<dbReference type="PATRIC" id="fig|1045858.4.peg.1085"/>
<dbReference type="PANTHER" id="PTHR41317">
    <property type="entry name" value="PD-(D_E)XK NUCLEASE FAMILY TRANSPOSASE"/>
    <property type="match status" value="1"/>
</dbReference>
<proteinExistence type="predicted"/>
<dbReference type="NCBIfam" id="TIGR01784">
    <property type="entry name" value="T_den_put_tspse"/>
    <property type="match status" value="1"/>
</dbReference>
<dbReference type="AlphaFoldDB" id="G0EMM0"/>
<accession>G0EMM0</accession>
<evidence type="ECO:0000313" key="2">
    <source>
        <dbReference type="Proteomes" id="UP000008522"/>
    </source>
</evidence>
<dbReference type="EMBL" id="CP002874">
    <property type="protein sequence ID" value="AEM21708.1"/>
    <property type="molecule type" value="Genomic_DNA"/>
</dbReference>
<dbReference type="PANTHER" id="PTHR41317:SF1">
    <property type="entry name" value="PD-(D_E)XK NUCLEASE FAMILY TRANSPOSASE"/>
    <property type="match status" value="1"/>
</dbReference>
<dbReference type="HOGENOM" id="CLU_057504_0_0_12"/>
<protein>
    <recommendedName>
        <fullName evidence="3">Rpn family recombination-promoting nuclease/putative transposase</fullName>
    </recommendedName>
</protein>
<gene>
    <name evidence="1" type="ordered locus">Bint_1085</name>
</gene>
<reference evidence="1 2" key="1">
    <citation type="journal article" date="2011" name="BMC Genomics">
        <title>Complete genome sequence of Brachyspira intermedia reveals unique genomic features in Brachyspira species and phage-mediated horizontal gene transfer.</title>
        <authorList>
            <person name="Hafstrom T."/>
            <person name="Jansson D.S."/>
            <person name="Segerman B."/>
        </authorList>
    </citation>
    <scope>NUCLEOTIDE SEQUENCE [LARGE SCALE GENOMIC DNA]</scope>
    <source>
        <strain evidence="2">ATCC 51140 / PWS/A</strain>
    </source>
</reference>
<evidence type="ECO:0000313" key="1">
    <source>
        <dbReference type="EMBL" id="AEM21708.1"/>
    </source>
</evidence>
<dbReference type="GeneID" id="44969636"/>
<name>G0EMM0_BRAIP</name>
<dbReference type="OrthoDB" id="306161at2"/>